<dbReference type="PANTHER" id="PTHR40070:SF1">
    <property type="entry name" value="UPF0478 PROTEIN YTXG"/>
    <property type="match status" value="1"/>
</dbReference>
<keyword evidence="2" id="KW-0812">Transmembrane</keyword>
<sequence length="146" mass="15758">MTFGQLAGLIAAIAFLILVVFACVVLTQLSKTMKEANATIAVLTRDMDNLSKEVEDVLGNTNSLLDDINKKSTQLDPAVKAVADVSQSVIDVNNSLHEMTEKVNARREKAQLGMSLLKTAGKAAVVNGIARFKQRRAEKKGVDTDE</sequence>
<feature type="coiled-coil region" evidence="1">
    <location>
        <begin position="26"/>
        <end position="60"/>
    </location>
</feature>
<evidence type="ECO:0000313" key="3">
    <source>
        <dbReference type="EMBL" id="KRM36363.1"/>
    </source>
</evidence>
<comment type="caution">
    <text evidence="3">The sequence shown here is derived from an EMBL/GenBank/DDBJ whole genome shotgun (WGS) entry which is preliminary data.</text>
</comment>
<dbReference type="Gene3D" id="1.20.120.330">
    <property type="entry name" value="Nucleotidyltransferases domain 2"/>
    <property type="match status" value="1"/>
</dbReference>
<organism evidence="3 4">
    <name type="scientific">Limosilactobacillus pontis DSM 8475</name>
    <dbReference type="NCBI Taxonomy" id="1423794"/>
    <lineage>
        <taxon>Bacteria</taxon>
        <taxon>Bacillati</taxon>
        <taxon>Bacillota</taxon>
        <taxon>Bacilli</taxon>
        <taxon>Lactobacillales</taxon>
        <taxon>Lactobacillaceae</taxon>
        <taxon>Limosilactobacillus</taxon>
    </lineage>
</organism>
<dbReference type="EMBL" id="AZGO01000049">
    <property type="protein sequence ID" value="KRM36363.1"/>
    <property type="molecule type" value="Genomic_DNA"/>
</dbReference>
<keyword evidence="2" id="KW-0472">Membrane</keyword>
<evidence type="ECO:0000256" key="1">
    <source>
        <dbReference type="SAM" id="Coils"/>
    </source>
</evidence>
<accession>A0A922PUP6</accession>
<dbReference type="AlphaFoldDB" id="A0A922PUP6"/>
<keyword evidence="2" id="KW-1133">Transmembrane helix</keyword>
<gene>
    <name evidence="3" type="ORF">FD34_GL000066</name>
</gene>
<feature type="transmembrane region" description="Helical" evidence="2">
    <location>
        <begin position="6"/>
        <end position="26"/>
    </location>
</feature>
<dbReference type="Proteomes" id="UP000051085">
    <property type="component" value="Unassembled WGS sequence"/>
</dbReference>
<dbReference type="RefSeq" id="WP_057807025.1">
    <property type="nucleotide sequence ID" value="NZ_AZGO01000049.1"/>
</dbReference>
<protein>
    <recommendedName>
        <fullName evidence="5">Methyl-accepting chemotaxis-like protein</fullName>
    </recommendedName>
</protein>
<name>A0A922PUP6_9LACO</name>
<reference evidence="3 4" key="1">
    <citation type="journal article" date="2015" name="Genome Announc.">
        <title>Expanding the biotechnology potential of lactobacilli through comparative genomics of 213 strains and associated genera.</title>
        <authorList>
            <person name="Sun Z."/>
            <person name="Harris H.M."/>
            <person name="McCann A."/>
            <person name="Guo C."/>
            <person name="Argimon S."/>
            <person name="Zhang W."/>
            <person name="Yang X."/>
            <person name="Jeffery I.B."/>
            <person name="Cooney J.C."/>
            <person name="Kagawa T.F."/>
            <person name="Liu W."/>
            <person name="Song Y."/>
            <person name="Salvetti E."/>
            <person name="Wrobel A."/>
            <person name="Rasinkangas P."/>
            <person name="Parkhill J."/>
            <person name="Rea M.C."/>
            <person name="O'Sullivan O."/>
            <person name="Ritari J."/>
            <person name="Douillard F.P."/>
            <person name="Paul Ross R."/>
            <person name="Yang R."/>
            <person name="Briner A.E."/>
            <person name="Felis G.E."/>
            <person name="de Vos W.M."/>
            <person name="Barrangou R."/>
            <person name="Klaenhammer T.R."/>
            <person name="Caufield P.W."/>
            <person name="Cui Y."/>
            <person name="Zhang H."/>
            <person name="O'Toole P.W."/>
        </authorList>
    </citation>
    <scope>NUCLEOTIDE SEQUENCE [LARGE SCALE GENOMIC DNA]</scope>
    <source>
        <strain evidence="3 4">DSM 8475</strain>
    </source>
</reference>
<dbReference type="GeneID" id="87978525"/>
<proteinExistence type="predicted"/>
<evidence type="ECO:0000256" key="2">
    <source>
        <dbReference type="SAM" id="Phobius"/>
    </source>
</evidence>
<evidence type="ECO:0000313" key="4">
    <source>
        <dbReference type="Proteomes" id="UP000051085"/>
    </source>
</evidence>
<dbReference type="PANTHER" id="PTHR40070">
    <property type="entry name" value="UPF0478 PROTEIN YTXG"/>
    <property type="match status" value="1"/>
</dbReference>
<dbReference type="InterPro" id="IPR009293">
    <property type="entry name" value="UPF0478"/>
</dbReference>
<evidence type="ECO:0008006" key="5">
    <source>
        <dbReference type="Google" id="ProtNLM"/>
    </source>
</evidence>
<dbReference type="Pfam" id="PF06103">
    <property type="entry name" value="DUF948"/>
    <property type="match status" value="1"/>
</dbReference>
<keyword evidence="1" id="KW-0175">Coiled coil</keyword>